<sequence length="207" mass="23729">MTGNTRKLQKLIGDFYMFRDHCIIIRRDYNTYNDLFFSGVDELLIKTAPVFFNDIAEIMSRDWLLQVCKIMDPSTKKMKGIEYETISIELLNTQLRKENLLTDQIKKLSSQILAYGGLIKPARNKRIAHFDRNSAVSGIVLGDHDEKSLSDFLAHLQQYCDEVGRAIGVGPLDFSASGCKGDVRDLIMILRQYFEVAQQTHTMDGRR</sequence>
<dbReference type="EMBL" id="PCRK01000078">
    <property type="protein sequence ID" value="PIP19360.1"/>
    <property type="molecule type" value="Genomic_DNA"/>
</dbReference>
<evidence type="ECO:0000259" key="1">
    <source>
        <dbReference type="Pfam" id="PF18734"/>
    </source>
</evidence>
<gene>
    <name evidence="2" type="ORF">COX41_03310</name>
</gene>
<evidence type="ECO:0000313" key="2">
    <source>
        <dbReference type="EMBL" id="PIP19360.1"/>
    </source>
</evidence>
<organism evidence="2 3">
    <name type="scientific">Candidatus Sherwoodlollariibacterium unditelluris</name>
    <dbReference type="NCBI Taxonomy" id="1974757"/>
    <lineage>
        <taxon>Bacteria</taxon>
        <taxon>Pseudomonadati</taxon>
        <taxon>Candidatus Omnitrophota</taxon>
        <taxon>Candidatus Sherwoodlollariibacterium</taxon>
    </lineage>
</organism>
<name>A0A2G9YJD8_9BACT</name>
<proteinExistence type="predicted"/>
<dbReference type="InterPro" id="IPR040704">
    <property type="entry name" value="HEPN_AbiU2"/>
</dbReference>
<accession>A0A2G9YJD8</accession>
<comment type="caution">
    <text evidence="2">The sequence shown here is derived from an EMBL/GenBank/DDBJ whole genome shotgun (WGS) entry which is preliminary data.</text>
</comment>
<protein>
    <recommendedName>
        <fullName evidence="1">HEPN AbiU2-like domain-containing protein</fullName>
    </recommendedName>
</protein>
<feature type="domain" description="HEPN AbiU2-like" evidence="1">
    <location>
        <begin position="10"/>
        <end position="175"/>
    </location>
</feature>
<evidence type="ECO:0000313" key="3">
    <source>
        <dbReference type="Proteomes" id="UP000231292"/>
    </source>
</evidence>
<dbReference type="AlphaFoldDB" id="A0A2G9YJD8"/>
<dbReference type="Pfam" id="PF18734">
    <property type="entry name" value="HEPN_AbiU2"/>
    <property type="match status" value="1"/>
</dbReference>
<reference evidence="2 3" key="1">
    <citation type="submission" date="2017-09" db="EMBL/GenBank/DDBJ databases">
        <title>Depth-based differentiation of microbial function through sediment-hosted aquifers and enrichment of novel symbionts in the deep terrestrial subsurface.</title>
        <authorList>
            <person name="Probst A.J."/>
            <person name="Ladd B."/>
            <person name="Jarett J.K."/>
            <person name="Geller-Mcgrath D.E."/>
            <person name="Sieber C.M."/>
            <person name="Emerson J.B."/>
            <person name="Anantharaman K."/>
            <person name="Thomas B.C."/>
            <person name="Malmstrom R."/>
            <person name="Stieglmeier M."/>
            <person name="Klingl A."/>
            <person name="Woyke T."/>
            <person name="Ryan C.M."/>
            <person name="Banfield J.F."/>
        </authorList>
    </citation>
    <scope>NUCLEOTIDE SEQUENCE [LARGE SCALE GENOMIC DNA]</scope>
    <source>
        <strain evidence="2">CG23_combo_of_CG06-09_8_20_14_all_41_10</strain>
    </source>
</reference>
<dbReference type="Proteomes" id="UP000231292">
    <property type="component" value="Unassembled WGS sequence"/>
</dbReference>